<keyword evidence="1" id="KW-1133">Transmembrane helix</keyword>
<feature type="transmembrane region" description="Helical" evidence="1">
    <location>
        <begin position="297"/>
        <end position="324"/>
    </location>
</feature>
<reference evidence="2" key="1">
    <citation type="submission" date="2016-10" db="EMBL/GenBank/DDBJ databases">
        <authorList>
            <person name="de Groot N.N."/>
        </authorList>
    </citation>
    <scope>NUCLEOTIDE SEQUENCE</scope>
</reference>
<dbReference type="SUPFAM" id="SSF50494">
    <property type="entry name" value="Trypsin-like serine proteases"/>
    <property type="match status" value="1"/>
</dbReference>
<name>A0A1W1CBL4_9ZZZZ</name>
<gene>
    <name evidence="2" type="ORF">MNB_SV-3-1625</name>
</gene>
<keyword evidence="1" id="KW-0472">Membrane</keyword>
<evidence type="ECO:0000313" key="2">
    <source>
        <dbReference type="EMBL" id="SFV63105.1"/>
    </source>
</evidence>
<feature type="transmembrane region" description="Helical" evidence="1">
    <location>
        <begin position="442"/>
        <end position="465"/>
    </location>
</feature>
<proteinExistence type="predicted"/>
<feature type="transmembrane region" description="Helical" evidence="1">
    <location>
        <begin position="497"/>
        <end position="521"/>
    </location>
</feature>
<organism evidence="2">
    <name type="scientific">hydrothermal vent metagenome</name>
    <dbReference type="NCBI Taxonomy" id="652676"/>
    <lineage>
        <taxon>unclassified sequences</taxon>
        <taxon>metagenomes</taxon>
        <taxon>ecological metagenomes</taxon>
    </lineage>
</organism>
<evidence type="ECO:0008006" key="3">
    <source>
        <dbReference type="Google" id="ProtNLM"/>
    </source>
</evidence>
<dbReference type="AlphaFoldDB" id="A0A1W1CBL4"/>
<keyword evidence="1" id="KW-0812">Transmembrane</keyword>
<feature type="transmembrane region" description="Helical" evidence="1">
    <location>
        <begin position="542"/>
        <end position="563"/>
    </location>
</feature>
<feature type="transmembrane region" description="Helical" evidence="1">
    <location>
        <begin position="273"/>
        <end position="291"/>
    </location>
</feature>
<sequence length="585" mass="67904">MTRSEAVEHLKNSTVKIENASCVGTGFFIADKLIATCYHNIKGHTKEEQSVYWQGEAYTVTSMEINQDDDLALLEIKIDKKHPILQIDEIVEVGDECQSFGYSTKNGDVITFEYEGKDGDGRLKFKDGLFQSGLSGGAILNFSTHKICGIVKSKRDNTESVALGGRGIAISNLRRFLKSNNYDIDDNGSIFSKEMFKNWVWTSSVKSADKLQFSILALVETFLAVGVSFFVWFYYGFYWHIVTGLLVAPLFFLRTKKSEIDSLRFLQIKFETIFYLITVLLLIINFIYMIYIDFTFVKIIIGIILSIIFITLFLQPLIGLFIIINIKIFFTFKNLSLSNIPKNWFKIIMSTDMFHPPEVIPGIEKTNSILKFKYFSLDKGMYEDLKDNPFYYLIKYMIFIPIIIFRYSLKSTAWIYLPLIWLVQPQDKQNLTTRLKMESKNFIAYLMFFYSLIVVFVFTFLPIFFSNFIEAYSHNLPQQLELIFFAYPSNFSHEYGIWYFTRLFSALITIVFMFSFTKILIKREIDPSYGDFWGAKLLSLRTVRSVLTLVTLGFTAYHIFGLLPDGFFSELWGKMKFLPIEVESK</sequence>
<feature type="transmembrane region" description="Helical" evidence="1">
    <location>
        <begin position="237"/>
        <end position="253"/>
    </location>
</feature>
<dbReference type="Gene3D" id="2.40.10.120">
    <property type="match status" value="1"/>
</dbReference>
<evidence type="ECO:0000256" key="1">
    <source>
        <dbReference type="SAM" id="Phobius"/>
    </source>
</evidence>
<dbReference type="Pfam" id="PF13365">
    <property type="entry name" value="Trypsin_2"/>
    <property type="match status" value="1"/>
</dbReference>
<dbReference type="EMBL" id="FPHI01000023">
    <property type="protein sequence ID" value="SFV63105.1"/>
    <property type="molecule type" value="Genomic_DNA"/>
</dbReference>
<dbReference type="InterPro" id="IPR009003">
    <property type="entry name" value="Peptidase_S1_PA"/>
</dbReference>
<protein>
    <recommendedName>
        <fullName evidence="3">Serine protease</fullName>
    </recommendedName>
</protein>
<accession>A0A1W1CBL4</accession>